<protein>
    <submittedName>
        <fullName evidence="2">Putative phosphoesterase</fullName>
    </submittedName>
</protein>
<gene>
    <name evidence="2" type="ORF">BXY66_0739</name>
</gene>
<dbReference type="GO" id="GO:0016787">
    <property type="term" value="F:hydrolase activity"/>
    <property type="evidence" value="ECO:0007669"/>
    <property type="project" value="InterPro"/>
</dbReference>
<dbReference type="AlphaFoldDB" id="A0A4R1NLW2"/>
<name>A0A4R1NLW2_9RHOB</name>
<evidence type="ECO:0000259" key="1">
    <source>
        <dbReference type="Pfam" id="PF00149"/>
    </source>
</evidence>
<sequence>MNGADFSLAGARLTALGSGALWWADQRLLVVSDLHLGKTERILRRGGPSLPPYETRDTLIRLENDLNATNAATVVCLGDSFDDVEAARTLPESDRLWISRLQAGRRWVWIEGNHDPGPIDLGGTHLAELPLPPLTFRHIAETGKSGEISGHYHPKVRVQTRLRSITRPAFLIDSDRVIMPAYGTYTGGLRSSDDVLKTLMRPEATAIITGQTPRMVPMPR</sequence>
<dbReference type="SUPFAM" id="SSF56300">
    <property type="entry name" value="Metallo-dependent phosphatases"/>
    <property type="match status" value="1"/>
</dbReference>
<dbReference type="OrthoDB" id="9795838at2"/>
<organism evidence="2 3">
    <name type="scientific">Shimia isoporae</name>
    <dbReference type="NCBI Taxonomy" id="647720"/>
    <lineage>
        <taxon>Bacteria</taxon>
        <taxon>Pseudomonadati</taxon>
        <taxon>Pseudomonadota</taxon>
        <taxon>Alphaproteobacteria</taxon>
        <taxon>Rhodobacterales</taxon>
        <taxon>Roseobacteraceae</taxon>
    </lineage>
</organism>
<dbReference type="InterPro" id="IPR026336">
    <property type="entry name" value="PdeM-like"/>
</dbReference>
<dbReference type="Pfam" id="PF00149">
    <property type="entry name" value="Metallophos"/>
    <property type="match status" value="1"/>
</dbReference>
<proteinExistence type="predicted"/>
<dbReference type="EMBL" id="SMGR01000001">
    <property type="protein sequence ID" value="TCL08701.1"/>
    <property type="molecule type" value="Genomic_DNA"/>
</dbReference>
<dbReference type="PIRSF" id="PIRSF000887">
    <property type="entry name" value="Pesterase_MJ0037"/>
    <property type="match status" value="1"/>
</dbReference>
<reference evidence="2 3" key="1">
    <citation type="submission" date="2019-03" db="EMBL/GenBank/DDBJ databases">
        <title>Genomic Encyclopedia of Archaeal and Bacterial Type Strains, Phase II (KMG-II): from individual species to whole genera.</title>
        <authorList>
            <person name="Goeker M."/>
        </authorList>
    </citation>
    <scope>NUCLEOTIDE SEQUENCE [LARGE SCALE GENOMIC DNA]</scope>
    <source>
        <strain evidence="2 3">DSM 26433</strain>
    </source>
</reference>
<evidence type="ECO:0000313" key="3">
    <source>
        <dbReference type="Proteomes" id="UP000295673"/>
    </source>
</evidence>
<dbReference type="InterPro" id="IPR004843">
    <property type="entry name" value="Calcineurin-like_PHP"/>
</dbReference>
<accession>A0A4R1NLW2</accession>
<feature type="domain" description="Calcineurin-like phosphoesterase" evidence="1">
    <location>
        <begin position="27"/>
        <end position="126"/>
    </location>
</feature>
<dbReference type="Proteomes" id="UP000295673">
    <property type="component" value="Unassembled WGS sequence"/>
</dbReference>
<dbReference type="NCBIfam" id="TIGR04123">
    <property type="entry name" value="P_estr_lig_assc"/>
    <property type="match status" value="1"/>
</dbReference>
<dbReference type="PANTHER" id="PTHR39323:SF1">
    <property type="entry name" value="BLR1149 PROTEIN"/>
    <property type="match status" value="1"/>
</dbReference>
<dbReference type="PANTHER" id="PTHR39323">
    <property type="entry name" value="BLR1149 PROTEIN"/>
    <property type="match status" value="1"/>
</dbReference>
<dbReference type="RefSeq" id="WP_132858805.1">
    <property type="nucleotide sequence ID" value="NZ_SMGR01000001.1"/>
</dbReference>
<dbReference type="InterPro" id="IPR029052">
    <property type="entry name" value="Metallo-depent_PP-like"/>
</dbReference>
<dbReference type="Gene3D" id="3.60.21.10">
    <property type="match status" value="1"/>
</dbReference>
<keyword evidence="3" id="KW-1185">Reference proteome</keyword>
<comment type="caution">
    <text evidence="2">The sequence shown here is derived from an EMBL/GenBank/DDBJ whole genome shotgun (WGS) entry which is preliminary data.</text>
</comment>
<evidence type="ECO:0000313" key="2">
    <source>
        <dbReference type="EMBL" id="TCL08701.1"/>
    </source>
</evidence>
<dbReference type="InterPro" id="IPR024173">
    <property type="entry name" value="Pesterase_MJ0037-like"/>
</dbReference>